<dbReference type="AlphaFoldDB" id="A0A917G882"/>
<sequence length="109" mass="11974">MPGNDVKERDRCFVRPQRSGGRFGGRPEGDRVLRMNKNPFRVGSWPGLRYADDGAKSDGVHNDRMLSHSNDAWPAPARSTPARRATRLVPPRCVAQISLYSLVSGGGAE</sequence>
<reference evidence="2" key="1">
    <citation type="journal article" date="2014" name="Int. J. Syst. Evol. Microbiol.">
        <title>Complete genome sequence of Corynebacterium casei LMG S-19264T (=DSM 44701T), isolated from a smear-ripened cheese.</title>
        <authorList>
            <consortium name="US DOE Joint Genome Institute (JGI-PGF)"/>
            <person name="Walter F."/>
            <person name="Albersmeier A."/>
            <person name="Kalinowski J."/>
            <person name="Ruckert C."/>
        </authorList>
    </citation>
    <scope>NUCLEOTIDE SEQUENCE</scope>
    <source>
        <strain evidence="2">CCM 7905</strain>
    </source>
</reference>
<protein>
    <submittedName>
        <fullName evidence="2">Uncharacterized protein</fullName>
    </submittedName>
</protein>
<feature type="region of interest" description="Disordered" evidence="1">
    <location>
        <begin position="59"/>
        <end position="85"/>
    </location>
</feature>
<proteinExistence type="predicted"/>
<comment type="caution">
    <text evidence="2">The sequence shown here is derived from an EMBL/GenBank/DDBJ whole genome shotgun (WGS) entry which is preliminary data.</text>
</comment>
<evidence type="ECO:0000313" key="2">
    <source>
        <dbReference type="EMBL" id="GGG27626.1"/>
    </source>
</evidence>
<evidence type="ECO:0000256" key="1">
    <source>
        <dbReference type="SAM" id="MobiDB-lite"/>
    </source>
</evidence>
<accession>A0A917G882</accession>
<gene>
    <name evidence="2" type="ORF">GCM10007304_46820</name>
</gene>
<feature type="compositionally biased region" description="Low complexity" evidence="1">
    <location>
        <begin position="74"/>
        <end position="83"/>
    </location>
</feature>
<reference evidence="2" key="2">
    <citation type="submission" date="2020-09" db="EMBL/GenBank/DDBJ databases">
        <authorList>
            <person name="Sun Q."/>
            <person name="Sedlacek I."/>
        </authorList>
    </citation>
    <scope>NUCLEOTIDE SEQUENCE</scope>
    <source>
        <strain evidence="2">CCM 7905</strain>
    </source>
</reference>
<feature type="region of interest" description="Disordered" evidence="1">
    <location>
        <begin position="1"/>
        <end position="32"/>
    </location>
</feature>
<dbReference type="Proteomes" id="UP000654257">
    <property type="component" value="Unassembled WGS sequence"/>
</dbReference>
<keyword evidence="3" id="KW-1185">Reference proteome</keyword>
<feature type="compositionally biased region" description="Basic and acidic residues" evidence="1">
    <location>
        <begin position="1"/>
        <end position="13"/>
    </location>
</feature>
<name>A0A917G882_9NOCA</name>
<dbReference type="EMBL" id="BMCU01000006">
    <property type="protein sequence ID" value="GGG27626.1"/>
    <property type="molecule type" value="Genomic_DNA"/>
</dbReference>
<organism evidence="2 3">
    <name type="scientific">Rhodococcoides trifolii</name>
    <dbReference type="NCBI Taxonomy" id="908250"/>
    <lineage>
        <taxon>Bacteria</taxon>
        <taxon>Bacillati</taxon>
        <taxon>Actinomycetota</taxon>
        <taxon>Actinomycetes</taxon>
        <taxon>Mycobacteriales</taxon>
        <taxon>Nocardiaceae</taxon>
        <taxon>Rhodococcoides</taxon>
    </lineage>
</organism>
<evidence type="ECO:0000313" key="3">
    <source>
        <dbReference type="Proteomes" id="UP000654257"/>
    </source>
</evidence>